<dbReference type="STRING" id="1193518.BN13_1350007"/>
<evidence type="ECO:0000259" key="4">
    <source>
        <dbReference type="Pfam" id="PF09972"/>
    </source>
</evidence>
<feature type="domain" description="Predicted membrane protein YciQ-like C-terminal" evidence="5">
    <location>
        <begin position="299"/>
        <end position="531"/>
    </location>
</feature>
<name>A0A077M7X8_9MICO</name>
<evidence type="ECO:0000256" key="3">
    <source>
        <dbReference type="SAM" id="SignalP"/>
    </source>
</evidence>
<feature type="chain" id="PRO_5001720951" description="DUF2207 domain-containing protein" evidence="3">
    <location>
        <begin position="21"/>
        <end position="599"/>
    </location>
</feature>
<dbReference type="Pfam" id="PF20990">
    <property type="entry name" value="DUF2207_C"/>
    <property type="match status" value="1"/>
</dbReference>
<evidence type="ECO:0000256" key="1">
    <source>
        <dbReference type="SAM" id="MobiDB-lite"/>
    </source>
</evidence>
<feature type="transmembrane region" description="Helical" evidence="2">
    <location>
        <begin position="427"/>
        <end position="447"/>
    </location>
</feature>
<keyword evidence="3" id="KW-0732">Signal</keyword>
<feature type="domain" description="DUF2207" evidence="4">
    <location>
        <begin position="26"/>
        <end position="215"/>
    </location>
</feature>
<feature type="compositionally biased region" description="Gly residues" evidence="1">
    <location>
        <begin position="582"/>
        <end position="599"/>
    </location>
</feature>
<protein>
    <recommendedName>
        <fullName evidence="8">DUF2207 domain-containing protein</fullName>
    </recommendedName>
</protein>
<proteinExistence type="predicted"/>
<feature type="transmembrane region" description="Helical" evidence="2">
    <location>
        <begin position="240"/>
        <end position="262"/>
    </location>
</feature>
<feature type="transmembrane region" description="Helical" evidence="2">
    <location>
        <begin position="453"/>
        <end position="472"/>
    </location>
</feature>
<evidence type="ECO:0000259" key="5">
    <source>
        <dbReference type="Pfam" id="PF20990"/>
    </source>
</evidence>
<dbReference type="Proteomes" id="UP000035720">
    <property type="component" value="Unassembled WGS sequence"/>
</dbReference>
<feature type="region of interest" description="Disordered" evidence="1">
    <location>
        <begin position="570"/>
        <end position="599"/>
    </location>
</feature>
<evidence type="ECO:0000313" key="7">
    <source>
        <dbReference type="Proteomes" id="UP000035720"/>
    </source>
</evidence>
<accession>A0A077M7X8</accession>
<evidence type="ECO:0008006" key="8">
    <source>
        <dbReference type="Google" id="ProtNLM"/>
    </source>
</evidence>
<keyword evidence="2" id="KW-0812">Transmembrane</keyword>
<dbReference type="AlphaFoldDB" id="A0A077M7X8"/>
<comment type="caution">
    <text evidence="6">The sequence shown here is derived from an EMBL/GenBank/DDBJ whole genome shotgun (WGS) entry which is preliminary data.</text>
</comment>
<gene>
    <name evidence="6" type="ORF">BN13_1350007</name>
</gene>
<dbReference type="InterPro" id="IPR018702">
    <property type="entry name" value="DUF2207"/>
</dbReference>
<dbReference type="EMBL" id="CAJC01000041">
    <property type="protein sequence ID" value="CCI51970.1"/>
    <property type="molecule type" value="Genomic_DNA"/>
</dbReference>
<keyword evidence="2" id="KW-0472">Membrane</keyword>
<evidence type="ECO:0000256" key="2">
    <source>
        <dbReference type="SAM" id="Phobius"/>
    </source>
</evidence>
<dbReference type="InterPro" id="IPR048389">
    <property type="entry name" value="YciQ-like_C"/>
</dbReference>
<feature type="signal peptide" evidence="3">
    <location>
        <begin position="1"/>
        <end position="20"/>
    </location>
</feature>
<keyword evidence="2" id="KW-1133">Transmembrane helix</keyword>
<sequence length="599" mass="62956">MAGLVLAALVVLGWAAPAQAESGDAVSHFAIEYLIRPDGSIDVTERIDYQFASTGRHGIYRELITRQPFGDGSDRDVRYGVSNLRVTSPDAPDDVEKSTQHKGFRTDWIELKIGDKDKTIPGRTASYEISYRLTGALRTVDGTPELYWNATGNDWDADLDRVDIRVRSTAAPLSVSCYQGVVGSEEQCQGRVADGAAMASASELKAGEGVTISVQLPAGSVENAQPDVVPAGTFARRAHLGPATIGGSVLAVLLSLAAAIGITRANRDRRYAGVPPGVVDPSAPVVIDDIDENAIPVQFNPPDLPPAVGGRLLSSSAAGRGPAATLAELAHLGVIRISAQPMDGKEFKETGGLQRTATLVALDKLPPVDDDYRRAFVTEALGPTGSMVLDDPDDEDAKRFAAAASALTKAISKRESDFREKGGPARFGMYAVLAALVALAVTLVLVVKFAPAGAIYLLPGGLVAAGLFYAAFRRAYGYRTAQGRALTDQVVGFKRYIATAEANQLRFEEGQDIFSAYLPWAIMFDLADHWQQVCAELAREGRIPSSPVWYAGPAFYDSYPTGSSFGDSLSTSVSNSSSTGSSGSGSSGGGGGGGGGGSW</sequence>
<reference evidence="6 7" key="1">
    <citation type="journal article" date="2013" name="ISME J.">
        <title>A metabolic model for members of the genus Tetrasphaera involved in enhanced biological phosphorus removal.</title>
        <authorList>
            <person name="Kristiansen R."/>
            <person name="Nguyen H.T.T."/>
            <person name="Saunders A.M."/>
            <person name="Nielsen J.L."/>
            <person name="Wimmer R."/>
            <person name="Le V.Q."/>
            <person name="McIlroy S.J."/>
            <person name="Petrovski S."/>
            <person name="Seviour R.J."/>
            <person name="Calteau A."/>
            <person name="Nielsen K.L."/>
            <person name="Nielsen P.H."/>
        </authorList>
    </citation>
    <scope>NUCLEOTIDE SEQUENCE [LARGE SCALE GENOMIC DNA]</scope>
    <source>
        <strain evidence="6 7">Ben 74</strain>
    </source>
</reference>
<evidence type="ECO:0000313" key="6">
    <source>
        <dbReference type="EMBL" id="CCI51970.1"/>
    </source>
</evidence>
<keyword evidence="7" id="KW-1185">Reference proteome</keyword>
<dbReference type="Pfam" id="PF09972">
    <property type="entry name" value="DUF2207"/>
    <property type="match status" value="1"/>
</dbReference>
<organism evidence="6 7">
    <name type="scientific">Nostocoides jenkinsii Ben 74</name>
    <dbReference type="NCBI Taxonomy" id="1193518"/>
    <lineage>
        <taxon>Bacteria</taxon>
        <taxon>Bacillati</taxon>
        <taxon>Actinomycetota</taxon>
        <taxon>Actinomycetes</taxon>
        <taxon>Micrococcales</taxon>
        <taxon>Intrasporangiaceae</taxon>
        <taxon>Nostocoides</taxon>
    </lineage>
</organism>
<feature type="compositionally biased region" description="Low complexity" evidence="1">
    <location>
        <begin position="570"/>
        <end position="581"/>
    </location>
</feature>